<keyword evidence="1" id="KW-0812">Transmembrane</keyword>
<dbReference type="KEGG" id="pect:BN1012_Phect3096"/>
<organism evidence="3 4">
    <name type="scientific">Candidatus Phaeomarinibacter ectocarpi</name>
    <dbReference type="NCBI Taxonomy" id="1458461"/>
    <lineage>
        <taxon>Bacteria</taxon>
        <taxon>Pseudomonadati</taxon>
        <taxon>Pseudomonadota</taxon>
        <taxon>Alphaproteobacteria</taxon>
        <taxon>Hyphomicrobiales</taxon>
        <taxon>Parvibaculaceae</taxon>
        <taxon>Candidatus Phaeomarinibacter</taxon>
    </lineage>
</organism>
<gene>
    <name evidence="3" type="ORF">BN1012_Phect3096</name>
</gene>
<dbReference type="InterPro" id="IPR018638">
    <property type="entry name" value="DUF2061_membrane"/>
</dbReference>
<dbReference type="Pfam" id="PF09834">
    <property type="entry name" value="DUF2061"/>
    <property type="match status" value="1"/>
</dbReference>
<dbReference type="OrthoDB" id="9133582at2"/>
<dbReference type="STRING" id="1458461.BN1012_Phect3096"/>
<feature type="transmembrane region" description="Helical" evidence="1">
    <location>
        <begin position="12"/>
        <end position="39"/>
    </location>
</feature>
<keyword evidence="1" id="KW-1133">Transmembrane helix</keyword>
<protein>
    <recommendedName>
        <fullName evidence="2">DUF2061 domain-containing protein</fullName>
    </recommendedName>
</protein>
<proteinExistence type="predicted"/>
<accession>X5MB72</accession>
<evidence type="ECO:0000313" key="3">
    <source>
        <dbReference type="EMBL" id="CDO61308.1"/>
    </source>
</evidence>
<sequence>MARTMTKTATYSIMHMVVAIGVAYALTGSWIVALGIGLVEPIVQTVAYHLHERAWSFGDPHDHSRRKVPIDTAQAAA</sequence>
<reference evidence="3 4" key="1">
    <citation type="journal article" date="2014" name="Front. Genet.">
        <title>Genome and metabolic network of "Candidatus Phaeomarinobacter ectocarpi" Ec32, a new candidate genus of Alphaproteobacteria frequently associated with brown algae.</title>
        <authorList>
            <person name="Dittami S.M."/>
            <person name="Barbeyron T."/>
            <person name="Boyen C."/>
            <person name="Cambefort J."/>
            <person name="Collet G."/>
            <person name="Delage L."/>
            <person name="Gobet A."/>
            <person name="Groisillier A."/>
            <person name="Leblanc C."/>
            <person name="Michel G."/>
            <person name="Scornet D."/>
            <person name="Siegel A."/>
            <person name="Tapia J.E."/>
            <person name="Tonon T."/>
        </authorList>
    </citation>
    <scope>NUCLEOTIDE SEQUENCE [LARGE SCALE GENOMIC DNA]</scope>
    <source>
        <strain evidence="3 4">Ec32</strain>
    </source>
</reference>
<evidence type="ECO:0000313" key="4">
    <source>
        <dbReference type="Proteomes" id="UP000032160"/>
    </source>
</evidence>
<keyword evidence="4" id="KW-1185">Reference proteome</keyword>
<name>X5MB72_9HYPH</name>
<feature type="domain" description="DUF2061" evidence="2">
    <location>
        <begin position="5"/>
        <end position="56"/>
    </location>
</feature>
<dbReference type="EMBL" id="HG966617">
    <property type="protein sequence ID" value="CDO61308.1"/>
    <property type="molecule type" value="Genomic_DNA"/>
</dbReference>
<dbReference type="Proteomes" id="UP000032160">
    <property type="component" value="Chromosome I"/>
</dbReference>
<evidence type="ECO:0000259" key="2">
    <source>
        <dbReference type="Pfam" id="PF09834"/>
    </source>
</evidence>
<evidence type="ECO:0000256" key="1">
    <source>
        <dbReference type="SAM" id="Phobius"/>
    </source>
</evidence>
<dbReference type="AlphaFoldDB" id="X5MB72"/>
<keyword evidence="1" id="KW-0472">Membrane</keyword>
<dbReference type="HOGENOM" id="CLU_160691_2_1_5"/>